<dbReference type="EMBL" id="LJIG01016406">
    <property type="protein sequence ID" value="KRT80697.1"/>
    <property type="molecule type" value="Genomic_DNA"/>
</dbReference>
<evidence type="ECO:0000256" key="3">
    <source>
        <dbReference type="ARBA" id="ARBA00022679"/>
    </source>
</evidence>
<gene>
    <name evidence="11" type="ORF">AMK59_5382</name>
</gene>
<dbReference type="PANTHER" id="PTHR13563">
    <property type="entry name" value="TRNA (GUANINE-9-) METHYLTRANSFERASE"/>
    <property type="match status" value="1"/>
</dbReference>
<evidence type="ECO:0000313" key="11">
    <source>
        <dbReference type="EMBL" id="KRT80697.1"/>
    </source>
</evidence>
<evidence type="ECO:0000256" key="7">
    <source>
        <dbReference type="ARBA" id="ARBA00023054"/>
    </source>
</evidence>
<evidence type="ECO:0000256" key="2">
    <source>
        <dbReference type="ARBA" id="ARBA00022603"/>
    </source>
</evidence>
<dbReference type="GO" id="GO:0000049">
    <property type="term" value="F:tRNA binding"/>
    <property type="evidence" value="ECO:0007669"/>
    <property type="project" value="TreeGrafter"/>
</dbReference>
<dbReference type="GO" id="GO:0032259">
    <property type="term" value="P:methylation"/>
    <property type="evidence" value="ECO:0007669"/>
    <property type="project" value="UniProtKB-KW"/>
</dbReference>
<dbReference type="PROSITE" id="PS51675">
    <property type="entry name" value="SAM_MT_TRM10"/>
    <property type="match status" value="1"/>
</dbReference>
<keyword evidence="2" id="KW-0489">Methyltransferase</keyword>
<feature type="domain" description="SAM-dependent MTase TRM10-type" evidence="10">
    <location>
        <begin position="136"/>
        <end position="330"/>
    </location>
</feature>
<dbReference type="Gene3D" id="3.40.1280.30">
    <property type="match status" value="1"/>
</dbReference>
<keyword evidence="8" id="KW-0496">Mitochondrion</keyword>
<dbReference type="GO" id="GO:0008168">
    <property type="term" value="F:methyltransferase activity"/>
    <property type="evidence" value="ECO:0007669"/>
    <property type="project" value="UniProtKB-KW"/>
</dbReference>
<evidence type="ECO:0000256" key="5">
    <source>
        <dbReference type="ARBA" id="ARBA00022694"/>
    </source>
</evidence>
<name>A0A0T6AZY3_9SCAR</name>
<organism evidence="11 12">
    <name type="scientific">Oryctes borbonicus</name>
    <dbReference type="NCBI Taxonomy" id="1629725"/>
    <lineage>
        <taxon>Eukaryota</taxon>
        <taxon>Metazoa</taxon>
        <taxon>Ecdysozoa</taxon>
        <taxon>Arthropoda</taxon>
        <taxon>Hexapoda</taxon>
        <taxon>Insecta</taxon>
        <taxon>Pterygota</taxon>
        <taxon>Neoptera</taxon>
        <taxon>Endopterygota</taxon>
        <taxon>Coleoptera</taxon>
        <taxon>Polyphaga</taxon>
        <taxon>Scarabaeiformia</taxon>
        <taxon>Scarabaeidae</taxon>
        <taxon>Dynastinae</taxon>
        <taxon>Oryctes</taxon>
    </lineage>
</organism>
<comment type="subcellular location">
    <subcellularLocation>
        <location evidence="1">Mitochondrion</location>
    </subcellularLocation>
</comment>
<protein>
    <recommendedName>
        <fullName evidence="9">RNA (guanine-9-)-methyltransferase domain-containing protein 1</fullName>
    </recommendedName>
</protein>
<dbReference type="InterPro" id="IPR038459">
    <property type="entry name" value="MT_TRM10-typ_sf"/>
</dbReference>
<sequence>CYNTMQKSEIENTGDAEQLIKQVIAANPEFEMKIKVLLLELEVLRQDGNRVPSNSFLRKDYWQELLRLNTRTARKKYLTFLFKLEKKKENMQLKKEKKQQDKKPKSDENAEDHLTYSLMHNTILLRVYDSTINNFYNSRLIKALMFGQKLIVDCGYYKEMTTRENVNCAKQLMLLFAENRINDDPYDLHLCNLNKQSSLAQALHRQIATMYEPWFPLNIHQESYLEIFPKDKLIYLTPHCRQEMLDYDHDAVYIIGGIVDKSKSDPLSLAKAKREGLRMLKLPVDRYLQWRAGSGKNLTLNQMILVLLDIKATGDWNYALRHVPRRKVVDEGNITYDQTLGYDRTIEDDGRGIRSEVKGEPNIRDQHNKRMSIFSILYRVQISRH</sequence>
<accession>A0A0T6AZY3</accession>
<dbReference type="PANTHER" id="PTHR13563:SF5">
    <property type="entry name" value="TRNA METHYLTRANSFERASE 10 HOMOLOG C"/>
    <property type="match status" value="1"/>
</dbReference>
<evidence type="ECO:0000259" key="10">
    <source>
        <dbReference type="PROSITE" id="PS51675"/>
    </source>
</evidence>
<evidence type="ECO:0000256" key="4">
    <source>
        <dbReference type="ARBA" id="ARBA00022691"/>
    </source>
</evidence>
<dbReference type="OrthoDB" id="9976048at2759"/>
<dbReference type="CDD" id="cd18102">
    <property type="entry name" value="Trm10_MRRP1"/>
    <property type="match status" value="1"/>
</dbReference>
<evidence type="ECO:0000256" key="6">
    <source>
        <dbReference type="ARBA" id="ARBA00022946"/>
    </source>
</evidence>
<feature type="non-terminal residue" evidence="11">
    <location>
        <position position="1"/>
    </location>
</feature>
<proteinExistence type="predicted"/>
<evidence type="ECO:0000313" key="12">
    <source>
        <dbReference type="Proteomes" id="UP000051574"/>
    </source>
</evidence>
<dbReference type="GO" id="GO:0097745">
    <property type="term" value="P:mitochondrial tRNA 5'-end processing"/>
    <property type="evidence" value="ECO:0007669"/>
    <property type="project" value="TreeGrafter"/>
</dbReference>
<evidence type="ECO:0000256" key="8">
    <source>
        <dbReference type="ARBA" id="ARBA00023128"/>
    </source>
</evidence>
<dbReference type="AlphaFoldDB" id="A0A0T6AZY3"/>
<keyword evidence="7" id="KW-0175">Coiled coil</keyword>
<reference evidence="11 12" key="1">
    <citation type="submission" date="2015-09" db="EMBL/GenBank/DDBJ databases">
        <title>Draft genome of the scarab beetle Oryctes borbonicus.</title>
        <authorList>
            <person name="Meyer J.M."/>
            <person name="Markov G.V."/>
            <person name="Baskaran P."/>
            <person name="Herrmann M."/>
            <person name="Sommer R.J."/>
            <person name="Roedelsperger C."/>
        </authorList>
    </citation>
    <scope>NUCLEOTIDE SEQUENCE [LARGE SCALE GENOMIC DNA]</scope>
    <source>
        <strain evidence="11">OB123</strain>
        <tissue evidence="11">Whole animal</tissue>
    </source>
</reference>
<keyword evidence="12" id="KW-1185">Reference proteome</keyword>
<dbReference type="Proteomes" id="UP000051574">
    <property type="component" value="Unassembled WGS sequence"/>
</dbReference>
<dbReference type="InterPro" id="IPR025812">
    <property type="entry name" value="Trm10_C_MTase_dom"/>
</dbReference>
<keyword evidence="3" id="KW-0808">Transferase</keyword>
<keyword evidence="6" id="KW-0809">Transit peptide</keyword>
<evidence type="ECO:0000256" key="1">
    <source>
        <dbReference type="ARBA" id="ARBA00004173"/>
    </source>
</evidence>
<dbReference type="InterPro" id="IPR028564">
    <property type="entry name" value="MT_TRM10-typ"/>
</dbReference>
<dbReference type="InterPro" id="IPR007356">
    <property type="entry name" value="tRNA_m1G_MeTrfase_euk"/>
</dbReference>
<dbReference type="GO" id="GO:0070131">
    <property type="term" value="P:positive regulation of mitochondrial translation"/>
    <property type="evidence" value="ECO:0007669"/>
    <property type="project" value="TreeGrafter"/>
</dbReference>
<dbReference type="GO" id="GO:0005654">
    <property type="term" value="C:nucleoplasm"/>
    <property type="evidence" value="ECO:0007669"/>
    <property type="project" value="TreeGrafter"/>
</dbReference>
<keyword evidence="4" id="KW-0949">S-adenosyl-L-methionine</keyword>
<comment type="caution">
    <text evidence="11">The sequence shown here is derived from an EMBL/GenBank/DDBJ whole genome shotgun (WGS) entry which is preliminary data.</text>
</comment>
<dbReference type="GO" id="GO:0005739">
    <property type="term" value="C:mitochondrion"/>
    <property type="evidence" value="ECO:0007669"/>
    <property type="project" value="UniProtKB-SubCell"/>
</dbReference>
<keyword evidence="5" id="KW-0819">tRNA processing</keyword>
<evidence type="ECO:0000256" key="9">
    <source>
        <dbReference type="ARBA" id="ARBA00029803"/>
    </source>
</evidence>